<evidence type="ECO:0000256" key="1">
    <source>
        <dbReference type="ARBA" id="ARBA00022801"/>
    </source>
</evidence>
<evidence type="ECO:0000313" key="2">
    <source>
        <dbReference type="EMBL" id="RPJ68818.1"/>
    </source>
</evidence>
<sequence length="172" mass="18810">MSLYFFGSSGYIHAKAVLAQYLIKDAWQHTLQNGQQTPPWAWADTFPVATLDINGERLYVLSGATGRTLAFAPGHLQSTPLPGEQGNSVITGHRDTHFSVLASVQVNDVIAAQTTEGVSYYNVVSTRIVDESNVSVIQNTSQGTLTLITCYPFNGLMPNTHLRWVVSAKRMP</sequence>
<comment type="caution">
    <text evidence="2">The sequence shown here is derived from an EMBL/GenBank/DDBJ whole genome shotgun (WGS) entry which is preliminary data.</text>
</comment>
<gene>
    <name evidence="2" type="ORF">DRW07_01660</name>
</gene>
<dbReference type="InterPro" id="IPR005754">
    <property type="entry name" value="Sortase"/>
</dbReference>
<dbReference type="Proteomes" id="UP000275281">
    <property type="component" value="Unassembled WGS sequence"/>
</dbReference>
<dbReference type="AlphaFoldDB" id="A0A3N5ZEI7"/>
<dbReference type="InterPro" id="IPR022445">
    <property type="entry name" value="Sortase_proteobact_type"/>
</dbReference>
<reference evidence="2 3" key="1">
    <citation type="submission" date="2018-11" db="EMBL/GenBank/DDBJ databases">
        <authorList>
            <person name="Ye M.-Q."/>
            <person name="Du Z.-J."/>
        </authorList>
    </citation>
    <scope>NUCLEOTIDE SEQUENCE [LARGE SCALE GENOMIC DNA]</scope>
    <source>
        <strain evidence="2 3">U0105</strain>
    </source>
</reference>
<dbReference type="SUPFAM" id="SSF63817">
    <property type="entry name" value="Sortase"/>
    <property type="match status" value="1"/>
</dbReference>
<dbReference type="CDD" id="cd05828">
    <property type="entry name" value="Sortase_D_1"/>
    <property type="match status" value="1"/>
</dbReference>
<name>A0A3N5ZEI7_9ALTE</name>
<evidence type="ECO:0000313" key="3">
    <source>
        <dbReference type="Proteomes" id="UP000275281"/>
    </source>
</evidence>
<dbReference type="Gene3D" id="2.40.260.10">
    <property type="entry name" value="Sortase"/>
    <property type="match status" value="1"/>
</dbReference>
<keyword evidence="3" id="KW-1185">Reference proteome</keyword>
<dbReference type="InterPro" id="IPR023365">
    <property type="entry name" value="Sortase_dom-sf"/>
</dbReference>
<dbReference type="GO" id="GO:0016787">
    <property type="term" value="F:hydrolase activity"/>
    <property type="evidence" value="ECO:0007669"/>
    <property type="project" value="UniProtKB-KW"/>
</dbReference>
<dbReference type="NCBIfam" id="TIGR03784">
    <property type="entry name" value="marine_sortase"/>
    <property type="match status" value="1"/>
</dbReference>
<dbReference type="EMBL" id="RPOK01000001">
    <property type="protein sequence ID" value="RPJ68818.1"/>
    <property type="molecule type" value="Genomic_DNA"/>
</dbReference>
<keyword evidence="1" id="KW-0378">Hydrolase</keyword>
<accession>A0A3N5ZEI7</accession>
<dbReference type="OrthoDB" id="9790661at2"/>
<protein>
    <submittedName>
        <fullName evidence="2">Class GN sortase</fullName>
    </submittedName>
</protein>
<proteinExistence type="predicted"/>
<dbReference type="InterPro" id="IPR041999">
    <property type="entry name" value="Sortase_D_1"/>
</dbReference>
<dbReference type="Pfam" id="PF04203">
    <property type="entry name" value="Sortase"/>
    <property type="match status" value="1"/>
</dbReference>
<dbReference type="NCBIfam" id="TIGR01076">
    <property type="entry name" value="sortase_fam"/>
    <property type="match status" value="1"/>
</dbReference>
<organism evidence="2 3">
    <name type="scientific">Alteromonas sediminis</name>
    <dbReference type="NCBI Taxonomy" id="2259342"/>
    <lineage>
        <taxon>Bacteria</taxon>
        <taxon>Pseudomonadati</taxon>
        <taxon>Pseudomonadota</taxon>
        <taxon>Gammaproteobacteria</taxon>
        <taxon>Alteromonadales</taxon>
        <taxon>Alteromonadaceae</taxon>
        <taxon>Alteromonas/Salinimonas group</taxon>
        <taxon>Alteromonas</taxon>
    </lineage>
</organism>